<dbReference type="RefSeq" id="WP_272459387.1">
    <property type="nucleotide sequence ID" value="NZ_JAGTJJ010000036.1"/>
</dbReference>
<proteinExistence type="predicted"/>
<dbReference type="AlphaFoldDB" id="A0A9X3X911"/>
<reference evidence="2 3" key="1">
    <citation type="submission" date="2021-04" db="EMBL/GenBank/DDBJ databases">
        <title>Genome analysis of Polyangium sp.</title>
        <authorList>
            <person name="Li Y."/>
            <person name="Wang J."/>
        </authorList>
    </citation>
    <scope>NUCLEOTIDE SEQUENCE [LARGE SCALE GENOMIC DNA]</scope>
    <source>
        <strain evidence="2 3">SDU14</strain>
    </source>
</reference>
<sequence>MRSSDARPPLAAPALSLVIPSGAITLIAPRPAFVSQETSLAILGIPRDRFLAMVRAPGFPLPVLVQGKARMVDTEALIAYLRGLGASPANLDRNEQPVESGPDLAAEPSPESEDSAARKMGAGLGFAFPDAPASDAPASRRRSKR</sequence>
<comment type="caution">
    <text evidence="2">The sequence shown here is derived from an EMBL/GenBank/DDBJ whole genome shotgun (WGS) entry which is preliminary data.</text>
</comment>
<evidence type="ECO:0000313" key="3">
    <source>
        <dbReference type="Proteomes" id="UP001151081"/>
    </source>
</evidence>
<feature type="compositionally biased region" description="Low complexity" evidence="1">
    <location>
        <begin position="126"/>
        <end position="137"/>
    </location>
</feature>
<gene>
    <name evidence="2" type="ORF">KEG57_37320</name>
</gene>
<name>A0A9X3X911_9BACT</name>
<feature type="region of interest" description="Disordered" evidence="1">
    <location>
        <begin position="87"/>
        <end position="145"/>
    </location>
</feature>
<dbReference type="Proteomes" id="UP001151081">
    <property type="component" value="Unassembled WGS sequence"/>
</dbReference>
<accession>A0A9X3X911</accession>
<protein>
    <submittedName>
        <fullName evidence="2">Uncharacterized protein</fullName>
    </submittedName>
</protein>
<organism evidence="2 3">
    <name type="scientific">Polyangium jinanense</name>
    <dbReference type="NCBI Taxonomy" id="2829994"/>
    <lineage>
        <taxon>Bacteria</taxon>
        <taxon>Pseudomonadati</taxon>
        <taxon>Myxococcota</taxon>
        <taxon>Polyangia</taxon>
        <taxon>Polyangiales</taxon>
        <taxon>Polyangiaceae</taxon>
        <taxon>Polyangium</taxon>
    </lineage>
</organism>
<evidence type="ECO:0000256" key="1">
    <source>
        <dbReference type="SAM" id="MobiDB-lite"/>
    </source>
</evidence>
<dbReference type="EMBL" id="JAGTJJ010000036">
    <property type="protein sequence ID" value="MDC3986199.1"/>
    <property type="molecule type" value="Genomic_DNA"/>
</dbReference>
<evidence type="ECO:0000313" key="2">
    <source>
        <dbReference type="EMBL" id="MDC3986199.1"/>
    </source>
</evidence>
<keyword evidence="3" id="KW-1185">Reference proteome</keyword>